<evidence type="ECO:0000313" key="2">
    <source>
        <dbReference type="WBParaSite" id="RSKR_0000616000.1"/>
    </source>
</evidence>
<evidence type="ECO:0000313" key="1">
    <source>
        <dbReference type="Proteomes" id="UP000095286"/>
    </source>
</evidence>
<reference evidence="2" key="1">
    <citation type="submission" date="2016-11" db="UniProtKB">
        <authorList>
            <consortium name="WormBaseParasite"/>
        </authorList>
    </citation>
    <scope>IDENTIFICATION</scope>
    <source>
        <strain evidence="2">KR3021</strain>
    </source>
</reference>
<proteinExistence type="predicted"/>
<dbReference type="WBParaSite" id="RSKR_0000616000.1">
    <property type="protein sequence ID" value="RSKR_0000616000.1"/>
    <property type="gene ID" value="RSKR_0000616000"/>
</dbReference>
<protein>
    <submittedName>
        <fullName evidence="2">NR LBD domain-containing protein</fullName>
    </submittedName>
</protein>
<organism evidence="1 2">
    <name type="scientific">Rhabditophanes sp. KR3021</name>
    <dbReference type="NCBI Taxonomy" id="114890"/>
    <lineage>
        <taxon>Eukaryota</taxon>
        <taxon>Metazoa</taxon>
        <taxon>Ecdysozoa</taxon>
        <taxon>Nematoda</taxon>
        <taxon>Chromadorea</taxon>
        <taxon>Rhabditida</taxon>
        <taxon>Tylenchina</taxon>
        <taxon>Panagrolaimomorpha</taxon>
        <taxon>Strongyloidoidea</taxon>
        <taxon>Alloionematidae</taxon>
        <taxon>Rhabditophanes</taxon>
    </lineage>
</organism>
<accession>A0AC35TZS8</accession>
<dbReference type="Proteomes" id="UP000095286">
    <property type="component" value="Unplaced"/>
</dbReference>
<sequence>MFNNANTDNTYNGNDHITQYINYFKTDAIYSNILPTLGSVPDNAVILNTSIDGTLADLPTTSNTYQQLDIDKLENDDLSAFILSMQTGEQNSSPYSPNHSIDNQQGTSYNNNQFKSPTTTIFSNNSEKSSIVKKLTRDSIEIHTKGEQFPAAYNRAIVPGSSMDKKVVRLANNCYRYVKAGLNSSIYGQTLNFINEFKMLMNLPDSFTITQSQLHNAANSHRIYKEKLMRIKIKANKTGGKQNELTLTKFNELIQGEIDPHAYIRTNLDAIKHCIRELNIESNKPLDFLQESYPFIFANLLSCFSIITDKSKEEAFTDALRKVLWFLVNNEQFRNNVFTPQTCIETIHNQLKAINEGPFFTLYEEGCNLSYFKRQGVEFLVDHNSNFYLLIDGVIILKTQKLSNLFATYKSFSDLFKYNAKTKCAMKLIEKLAVLNREICDAKVNDMYEQIVSCN</sequence>
<name>A0AC35TZS8_9BILA</name>